<sequence length="138" mass="15259">MQTSTIVKVLILLFIFELLLECSGKAVKNVSKKKNDLTKKKLGIRKDKTKFKKETKKKETLKNKEKSDEENPLAKFAVKATKKVAKEVAGAVGSSIALAAGGLPMLAAYEVTKFGIEHKDLVKKSAQQIGKIMRRKTV</sequence>
<feature type="signal peptide" evidence="1">
    <location>
        <begin position="1"/>
        <end position="24"/>
    </location>
</feature>
<feature type="chain" id="PRO_5009316311" evidence="1">
    <location>
        <begin position="25"/>
        <end position="138"/>
    </location>
</feature>
<reference evidence="3" key="1">
    <citation type="submission" date="2016-11" db="UniProtKB">
        <authorList>
            <consortium name="WormBaseParasite"/>
        </authorList>
    </citation>
    <scope>IDENTIFICATION</scope>
</reference>
<accession>A0A1I8BYC9</accession>
<dbReference type="Proteomes" id="UP000095281">
    <property type="component" value="Unplaced"/>
</dbReference>
<name>A0A1I8BYC9_MELHA</name>
<protein>
    <submittedName>
        <fullName evidence="3">Uncharacterized protein</fullName>
    </submittedName>
</protein>
<keyword evidence="2" id="KW-1185">Reference proteome</keyword>
<organism evidence="2 3">
    <name type="scientific">Meloidogyne hapla</name>
    <name type="common">Root-knot nematode worm</name>
    <dbReference type="NCBI Taxonomy" id="6305"/>
    <lineage>
        <taxon>Eukaryota</taxon>
        <taxon>Metazoa</taxon>
        <taxon>Ecdysozoa</taxon>
        <taxon>Nematoda</taxon>
        <taxon>Chromadorea</taxon>
        <taxon>Rhabditida</taxon>
        <taxon>Tylenchina</taxon>
        <taxon>Tylenchomorpha</taxon>
        <taxon>Tylenchoidea</taxon>
        <taxon>Meloidogynidae</taxon>
        <taxon>Meloidogyninae</taxon>
        <taxon>Meloidogyne</taxon>
    </lineage>
</organism>
<evidence type="ECO:0000256" key="1">
    <source>
        <dbReference type="SAM" id="SignalP"/>
    </source>
</evidence>
<evidence type="ECO:0000313" key="2">
    <source>
        <dbReference type="Proteomes" id="UP000095281"/>
    </source>
</evidence>
<keyword evidence="1" id="KW-0732">Signal</keyword>
<evidence type="ECO:0000313" key="3">
    <source>
        <dbReference type="WBParaSite" id="MhA1_Contig79.frz3.gene18"/>
    </source>
</evidence>
<proteinExistence type="predicted"/>
<dbReference type="WBParaSite" id="MhA1_Contig79.frz3.gene18">
    <property type="protein sequence ID" value="MhA1_Contig79.frz3.gene18"/>
    <property type="gene ID" value="MhA1_Contig79.frz3.gene18"/>
</dbReference>
<dbReference type="AlphaFoldDB" id="A0A1I8BYC9"/>